<dbReference type="InterPro" id="IPR038885">
    <property type="entry name" value="PLB1"/>
</dbReference>
<accession>A0A4P9WI18</accession>
<dbReference type="Proteomes" id="UP000269721">
    <property type="component" value="Unassembled WGS sequence"/>
</dbReference>
<gene>
    <name evidence="2" type="ORF">BDK51DRAFT_27095</name>
</gene>
<feature type="chain" id="PRO_5020731964" description="SGNH hydrolase-type esterase domain-containing protein" evidence="1">
    <location>
        <begin position="19"/>
        <end position="185"/>
    </location>
</feature>
<keyword evidence="3" id="KW-1185">Reference proteome</keyword>
<feature type="signal peptide" evidence="1">
    <location>
        <begin position="1"/>
        <end position="18"/>
    </location>
</feature>
<keyword evidence="1" id="KW-0732">Signal</keyword>
<dbReference type="PANTHER" id="PTHR21325">
    <property type="entry name" value="PHOSPHOLIPASE B, PLB1"/>
    <property type="match status" value="1"/>
</dbReference>
<proteinExistence type="predicted"/>
<dbReference type="EMBL" id="KZ995677">
    <property type="protein sequence ID" value="RKO90196.1"/>
    <property type="molecule type" value="Genomic_DNA"/>
</dbReference>
<evidence type="ECO:0000313" key="3">
    <source>
        <dbReference type="Proteomes" id="UP000269721"/>
    </source>
</evidence>
<organism evidence="2 3">
    <name type="scientific">Blyttiomyces helicus</name>
    <dbReference type="NCBI Taxonomy" id="388810"/>
    <lineage>
        <taxon>Eukaryota</taxon>
        <taxon>Fungi</taxon>
        <taxon>Fungi incertae sedis</taxon>
        <taxon>Chytridiomycota</taxon>
        <taxon>Chytridiomycota incertae sedis</taxon>
        <taxon>Chytridiomycetes</taxon>
        <taxon>Chytridiomycetes incertae sedis</taxon>
        <taxon>Blyttiomyces</taxon>
    </lineage>
</organism>
<name>A0A4P9WI18_9FUNG</name>
<feature type="non-terminal residue" evidence="2">
    <location>
        <position position="185"/>
    </location>
</feature>
<sequence>MAVLTALVGALMGALTLATPSSARVLPRSSLAGTFAASIDACPALPPRTSPPTSVAGKIPVKSISLWIARGWTHLTISHHHPPPPDLRPSDFKAFIAMGDSITAGFGAEGEQKNIFHDLNEDRGISFSGGGDPGAVSLANFFKNYVPGNNITGPSTGVHGVELCYGILCPANQYKTSDHFNVAQS</sequence>
<dbReference type="AlphaFoldDB" id="A0A4P9WI18"/>
<evidence type="ECO:0000313" key="2">
    <source>
        <dbReference type="EMBL" id="RKO90196.1"/>
    </source>
</evidence>
<dbReference type="GO" id="GO:0004620">
    <property type="term" value="F:phospholipase activity"/>
    <property type="evidence" value="ECO:0007669"/>
    <property type="project" value="InterPro"/>
</dbReference>
<dbReference type="PANTHER" id="PTHR21325:SF31">
    <property type="entry name" value="GH22081P-RELATED"/>
    <property type="match status" value="1"/>
</dbReference>
<evidence type="ECO:0008006" key="4">
    <source>
        <dbReference type="Google" id="ProtNLM"/>
    </source>
</evidence>
<dbReference type="OrthoDB" id="10265800at2759"/>
<protein>
    <recommendedName>
        <fullName evidence="4">SGNH hydrolase-type esterase domain-containing protein</fullName>
    </recommendedName>
</protein>
<evidence type="ECO:0000256" key="1">
    <source>
        <dbReference type="SAM" id="SignalP"/>
    </source>
</evidence>
<reference evidence="3" key="1">
    <citation type="journal article" date="2018" name="Nat. Microbiol.">
        <title>Leveraging single-cell genomics to expand the fungal tree of life.</title>
        <authorList>
            <person name="Ahrendt S.R."/>
            <person name="Quandt C.A."/>
            <person name="Ciobanu D."/>
            <person name="Clum A."/>
            <person name="Salamov A."/>
            <person name="Andreopoulos B."/>
            <person name="Cheng J.F."/>
            <person name="Woyke T."/>
            <person name="Pelin A."/>
            <person name="Henrissat B."/>
            <person name="Reynolds N.K."/>
            <person name="Benny G.L."/>
            <person name="Smith M.E."/>
            <person name="James T.Y."/>
            <person name="Grigoriev I.V."/>
        </authorList>
    </citation>
    <scope>NUCLEOTIDE SEQUENCE [LARGE SCALE GENOMIC DNA]</scope>
</reference>
<dbReference type="GO" id="GO:0006644">
    <property type="term" value="P:phospholipid metabolic process"/>
    <property type="evidence" value="ECO:0007669"/>
    <property type="project" value="TreeGrafter"/>
</dbReference>